<evidence type="ECO:0000313" key="2">
    <source>
        <dbReference type="Proteomes" id="UP000027195"/>
    </source>
</evidence>
<gene>
    <name evidence="1" type="ORF">BOTBODRAFT_180157</name>
</gene>
<reference evidence="2" key="1">
    <citation type="journal article" date="2014" name="Proc. Natl. Acad. Sci. U.S.A.">
        <title>Extensive sampling of basidiomycete genomes demonstrates inadequacy of the white-rot/brown-rot paradigm for wood decay fungi.</title>
        <authorList>
            <person name="Riley R."/>
            <person name="Salamov A.A."/>
            <person name="Brown D.W."/>
            <person name="Nagy L.G."/>
            <person name="Floudas D."/>
            <person name="Held B.W."/>
            <person name="Levasseur A."/>
            <person name="Lombard V."/>
            <person name="Morin E."/>
            <person name="Otillar R."/>
            <person name="Lindquist E.A."/>
            <person name="Sun H."/>
            <person name="LaButti K.M."/>
            <person name="Schmutz J."/>
            <person name="Jabbour D."/>
            <person name="Luo H."/>
            <person name="Baker S.E."/>
            <person name="Pisabarro A.G."/>
            <person name="Walton J.D."/>
            <person name="Blanchette R.A."/>
            <person name="Henrissat B."/>
            <person name="Martin F."/>
            <person name="Cullen D."/>
            <person name="Hibbett D.S."/>
            <person name="Grigoriev I.V."/>
        </authorList>
    </citation>
    <scope>NUCLEOTIDE SEQUENCE [LARGE SCALE GENOMIC DNA]</scope>
    <source>
        <strain evidence="2">FD-172 SS1</strain>
    </source>
</reference>
<dbReference type="HOGENOM" id="CLU_073239_0_0_1"/>
<organism evidence="1 2">
    <name type="scientific">Botryobasidium botryosum (strain FD-172 SS1)</name>
    <dbReference type="NCBI Taxonomy" id="930990"/>
    <lineage>
        <taxon>Eukaryota</taxon>
        <taxon>Fungi</taxon>
        <taxon>Dikarya</taxon>
        <taxon>Basidiomycota</taxon>
        <taxon>Agaricomycotina</taxon>
        <taxon>Agaricomycetes</taxon>
        <taxon>Cantharellales</taxon>
        <taxon>Botryobasidiaceae</taxon>
        <taxon>Botryobasidium</taxon>
    </lineage>
</organism>
<keyword evidence="2" id="KW-1185">Reference proteome</keyword>
<dbReference type="EMBL" id="KL198095">
    <property type="protein sequence ID" value="KDQ08130.1"/>
    <property type="molecule type" value="Genomic_DNA"/>
</dbReference>
<evidence type="ECO:0000313" key="1">
    <source>
        <dbReference type="EMBL" id="KDQ08130.1"/>
    </source>
</evidence>
<accession>A0A067M0C7</accession>
<dbReference type="Proteomes" id="UP000027195">
    <property type="component" value="Unassembled WGS sequence"/>
</dbReference>
<dbReference type="InParanoid" id="A0A067M0C7"/>
<proteinExistence type="predicted"/>
<dbReference type="STRING" id="930990.A0A067M0C7"/>
<protein>
    <submittedName>
        <fullName evidence="1">Uncharacterized protein</fullName>
    </submittedName>
</protein>
<name>A0A067M0C7_BOTB1</name>
<dbReference type="AlphaFoldDB" id="A0A067M0C7"/>
<dbReference type="OrthoDB" id="3052721at2759"/>
<sequence>MSKARALQKQQNAVAEGIRVSLKEKGIITNDMREGVCDLLSLKIPVESVNSTIHTVARMLGSNVPDLIDRCSVSRIALEGLVAANMQSVWEVHNAEAVTLSNDGTTNKHLNYESRHGLMICFFGITQAANHQSDTQLQGWVDAVQEMHDTYNGSPGLGKSKPWDWRVFTQMVKGISTNHAHDQKRLFRLFGDLKTNYEAELLGEASFQSPDRLEDVYPILAEEVKRCIEDAGGEEEWEALTAEE</sequence>